<keyword evidence="4" id="KW-0349">Heme</keyword>
<dbReference type="PROSITE" id="PS00436">
    <property type="entry name" value="PEROXIDASE_2"/>
    <property type="match status" value="1"/>
</dbReference>
<comment type="caution">
    <text evidence="16">The sequence shown here is derived from an EMBL/GenBank/DDBJ whole genome shotgun (WGS) entry which is preliminary data.</text>
</comment>
<dbReference type="EMBL" id="CAIX01000152">
    <property type="protein sequence ID" value="CCI47110.1"/>
    <property type="molecule type" value="Genomic_DNA"/>
</dbReference>
<evidence type="ECO:0000313" key="16">
    <source>
        <dbReference type="EMBL" id="CCI47110.1"/>
    </source>
</evidence>
<sequence length="283" mass="31060">MTVATNSCACPCAASSTKEQKVNLNKIREELVGIFEENGKIGPTLVRVAWHASASFSGRDGSGGSDGGRIRFKPESAWVKNTGLDKAVAVLDQVQKNNPEITHADLYIFAGVTMIEIMGGPKVPFRLGRKDAPDGSTSPPDDRLPSADKGCPVKTAAHVRDVFSRLGFNDRETVALIGAHAVGRAHPELSGFSGPWTETERKFSNKYFKNLLNVEWKPTEGKSPTQFNNPSKTLMMLPSDMVLIQDKAFHPFVELYAHNEELFFKDFAVAFQKVTENGVNFED</sequence>
<keyword evidence="7" id="KW-0560">Oxidoreductase</keyword>
<dbReference type="InterPro" id="IPR002016">
    <property type="entry name" value="Haem_peroxidase"/>
</dbReference>
<dbReference type="PANTHER" id="PTHR31356:SF58">
    <property type="entry name" value="CYTOCHROME C PEROXIDASE, MITOCHONDRIAL"/>
    <property type="match status" value="1"/>
</dbReference>
<dbReference type="PRINTS" id="PR00458">
    <property type="entry name" value="PEROXIDASE"/>
</dbReference>
<dbReference type="Proteomes" id="UP000053237">
    <property type="component" value="Unassembled WGS sequence"/>
</dbReference>
<dbReference type="InterPro" id="IPR010255">
    <property type="entry name" value="Haem_peroxidase_sf"/>
</dbReference>
<dbReference type="GO" id="GO:0034599">
    <property type="term" value="P:cellular response to oxidative stress"/>
    <property type="evidence" value="ECO:0007669"/>
    <property type="project" value="InterPro"/>
</dbReference>
<organism evidence="16 17">
    <name type="scientific">Albugo candida</name>
    <dbReference type="NCBI Taxonomy" id="65357"/>
    <lineage>
        <taxon>Eukaryota</taxon>
        <taxon>Sar</taxon>
        <taxon>Stramenopiles</taxon>
        <taxon>Oomycota</taxon>
        <taxon>Peronosporomycetes</taxon>
        <taxon>Albuginales</taxon>
        <taxon>Albuginaceae</taxon>
        <taxon>Albugo</taxon>
    </lineage>
</organism>
<evidence type="ECO:0000256" key="4">
    <source>
        <dbReference type="ARBA" id="ARBA00022617"/>
    </source>
</evidence>
<dbReference type="SUPFAM" id="SSF48113">
    <property type="entry name" value="Heme-dependent peroxidases"/>
    <property type="match status" value="1"/>
</dbReference>
<dbReference type="GO" id="GO:0004130">
    <property type="term" value="F:cytochrome-c peroxidase activity"/>
    <property type="evidence" value="ECO:0007669"/>
    <property type="project" value="UniProtKB-EC"/>
</dbReference>
<dbReference type="GO" id="GO:0020037">
    <property type="term" value="F:heme binding"/>
    <property type="evidence" value="ECO:0007669"/>
    <property type="project" value="InterPro"/>
</dbReference>
<evidence type="ECO:0000256" key="13">
    <source>
        <dbReference type="RuleBase" id="RU004241"/>
    </source>
</evidence>
<evidence type="ECO:0000256" key="12">
    <source>
        <dbReference type="ARBA" id="ARBA00049265"/>
    </source>
</evidence>
<evidence type="ECO:0000256" key="14">
    <source>
        <dbReference type="SAM" id="MobiDB-lite"/>
    </source>
</evidence>
<keyword evidence="9" id="KW-0496">Mitochondrion</keyword>
<dbReference type="AlphaFoldDB" id="A0A024GJN9"/>
<comment type="subcellular location">
    <subcellularLocation>
        <location evidence="2">Mitochondrion intermembrane space</location>
    </subcellularLocation>
    <subcellularLocation>
        <location evidence="1">Mitochondrion matrix</location>
    </subcellularLocation>
</comment>
<dbReference type="Gene3D" id="1.10.520.10">
    <property type="match status" value="1"/>
</dbReference>
<feature type="domain" description="Plant heme peroxidase family profile" evidence="15">
    <location>
        <begin position="84"/>
        <end position="283"/>
    </location>
</feature>
<dbReference type="InParanoid" id="A0A024GJN9"/>
<name>A0A024GJN9_9STRA</name>
<dbReference type="PRINTS" id="PR00459">
    <property type="entry name" value="ASPEROXIDASE"/>
</dbReference>
<dbReference type="InterPro" id="IPR019793">
    <property type="entry name" value="Peroxidases_heam-ligand_BS"/>
</dbReference>
<gene>
    <name evidence="16" type="ORF">BN9_080790</name>
</gene>
<dbReference type="PROSITE" id="PS50873">
    <property type="entry name" value="PEROXIDASE_4"/>
    <property type="match status" value="1"/>
</dbReference>
<comment type="catalytic activity">
    <reaction evidence="12">
        <text>2 Fe(II)-[cytochrome c] + H2O2 + 2 H(+) = 2 Fe(III)-[cytochrome c] + 2 H2O</text>
        <dbReference type="Rhea" id="RHEA:16581"/>
        <dbReference type="Rhea" id="RHEA-COMP:10350"/>
        <dbReference type="Rhea" id="RHEA-COMP:14399"/>
        <dbReference type="ChEBI" id="CHEBI:15377"/>
        <dbReference type="ChEBI" id="CHEBI:15378"/>
        <dbReference type="ChEBI" id="CHEBI:16240"/>
        <dbReference type="ChEBI" id="CHEBI:29033"/>
        <dbReference type="ChEBI" id="CHEBI:29034"/>
        <dbReference type="EC" id="1.11.1.5"/>
    </reaction>
</comment>
<reference evidence="16 17" key="1">
    <citation type="submission" date="2012-05" db="EMBL/GenBank/DDBJ databases">
        <title>Recombination and specialization in a pathogen metapopulation.</title>
        <authorList>
            <person name="Gardiner A."/>
            <person name="Kemen E."/>
            <person name="Schultz-Larsen T."/>
            <person name="MacLean D."/>
            <person name="Van Oosterhout C."/>
            <person name="Jones J.D.G."/>
        </authorList>
    </citation>
    <scope>NUCLEOTIDE SEQUENCE [LARGE SCALE GENOMIC DNA]</scope>
    <source>
        <strain evidence="16 17">Ac Nc2</strain>
    </source>
</reference>
<evidence type="ECO:0000256" key="5">
    <source>
        <dbReference type="ARBA" id="ARBA00022723"/>
    </source>
</evidence>
<dbReference type="GO" id="GO:0005758">
    <property type="term" value="C:mitochondrial intermembrane space"/>
    <property type="evidence" value="ECO:0007669"/>
    <property type="project" value="UniProtKB-SubCell"/>
</dbReference>
<evidence type="ECO:0000256" key="8">
    <source>
        <dbReference type="ARBA" id="ARBA00023004"/>
    </source>
</evidence>
<dbReference type="EC" id="1.11.1.5" evidence="10"/>
<proteinExistence type="inferred from homology"/>
<dbReference type="STRING" id="65357.A0A024GJN9"/>
<dbReference type="InterPro" id="IPR044831">
    <property type="entry name" value="Ccp1-like"/>
</dbReference>
<evidence type="ECO:0000256" key="3">
    <source>
        <dbReference type="ARBA" id="ARBA00022559"/>
    </source>
</evidence>
<evidence type="ECO:0000256" key="7">
    <source>
        <dbReference type="ARBA" id="ARBA00023002"/>
    </source>
</evidence>
<feature type="region of interest" description="Disordered" evidence="14">
    <location>
        <begin position="126"/>
        <end position="151"/>
    </location>
</feature>
<evidence type="ECO:0000256" key="10">
    <source>
        <dbReference type="ARBA" id="ARBA00039063"/>
    </source>
</evidence>
<dbReference type="InterPro" id="IPR002207">
    <property type="entry name" value="Peroxidase_I"/>
</dbReference>
<keyword evidence="6" id="KW-0809">Transit peptide</keyword>
<dbReference type="GO" id="GO:0005759">
    <property type="term" value="C:mitochondrial matrix"/>
    <property type="evidence" value="ECO:0007669"/>
    <property type="project" value="UniProtKB-SubCell"/>
</dbReference>
<dbReference type="Gene3D" id="1.10.420.10">
    <property type="entry name" value="Peroxidase, domain 2"/>
    <property type="match status" value="1"/>
</dbReference>
<evidence type="ECO:0000256" key="1">
    <source>
        <dbReference type="ARBA" id="ARBA00004305"/>
    </source>
</evidence>
<dbReference type="PROSITE" id="PS00435">
    <property type="entry name" value="PEROXIDASE_1"/>
    <property type="match status" value="1"/>
</dbReference>
<dbReference type="FunFam" id="1.10.420.10:FF:000009">
    <property type="entry name" value="Ascorbate peroxidase"/>
    <property type="match status" value="1"/>
</dbReference>
<dbReference type="GO" id="GO:0042744">
    <property type="term" value="P:hydrogen peroxide catabolic process"/>
    <property type="evidence" value="ECO:0007669"/>
    <property type="project" value="TreeGrafter"/>
</dbReference>
<keyword evidence="3" id="KW-0575">Peroxidase</keyword>
<dbReference type="OrthoDB" id="2859658at2759"/>
<accession>A0A024GJN9</accession>
<keyword evidence="17" id="KW-1185">Reference proteome</keyword>
<evidence type="ECO:0000256" key="9">
    <source>
        <dbReference type="ARBA" id="ARBA00023128"/>
    </source>
</evidence>
<keyword evidence="5" id="KW-0479">Metal-binding</keyword>
<evidence type="ECO:0000313" key="17">
    <source>
        <dbReference type="Proteomes" id="UP000053237"/>
    </source>
</evidence>
<dbReference type="GO" id="GO:0046872">
    <property type="term" value="F:metal ion binding"/>
    <property type="evidence" value="ECO:0007669"/>
    <property type="project" value="UniProtKB-KW"/>
</dbReference>
<keyword evidence="8" id="KW-0408">Iron</keyword>
<dbReference type="PANTHER" id="PTHR31356">
    <property type="entry name" value="THYLAKOID LUMENAL 29 KDA PROTEIN, CHLOROPLASTIC-RELATED"/>
    <property type="match status" value="1"/>
</dbReference>
<protein>
    <recommendedName>
        <fullName evidence="11">Cytochrome c peroxidase, mitochondrial</fullName>
        <ecNumber evidence="10">1.11.1.5</ecNumber>
    </recommendedName>
</protein>
<dbReference type="InterPro" id="IPR019794">
    <property type="entry name" value="Peroxidases_AS"/>
</dbReference>
<comment type="similarity">
    <text evidence="13">Belongs to the peroxidase family.</text>
</comment>
<dbReference type="GO" id="GO:0000302">
    <property type="term" value="P:response to reactive oxygen species"/>
    <property type="evidence" value="ECO:0007669"/>
    <property type="project" value="TreeGrafter"/>
</dbReference>
<evidence type="ECO:0000259" key="15">
    <source>
        <dbReference type="PROSITE" id="PS50873"/>
    </source>
</evidence>
<evidence type="ECO:0000256" key="6">
    <source>
        <dbReference type="ARBA" id="ARBA00022946"/>
    </source>
</evidence>
<evidence type="ECO:0000256" key="11">
    <source>
        <dbReference type="ARBA" id="ARBA00040313"/>
    </source>
</evidence>
<evidence type="ECO:0000256" key="2">
    <source>
        <dbReference type="ARBA" id="ARBA00004569"/>
    </source>
</evidence>
<dbReference type="Pfam" id="PF00141">
    <property type="entry name" value="peroxidase"/>
    <property type="match status" value="1"/>
</dbReference>